<evidence type="ECO:0000313" key="1">
    <source>
        <dbReference type="EMBL" id="JAH87427.1"/>
    </source>
</evidence>
<accession>A0A0E9WAQ9</accession>
<name>A0A0E9WAQ9_ANGAN</name>
<protein>
    <submittedName>
        <fullName evidence="1">Uncharacterized protein</fullName>
    </submittedName>
</protein>
<organism evidence="1">
    <name type="scientific">Anguilla anguilla</name>
    <name type="common">European freshwater eel</name>
    <name type="synonym">Muraena anguilla</name>
    <dbReference type="NCBI Taxonomy" id="7936"/>
    <lineage>
        <taxon>Eukaryota</taxon>
        <taxon>Metazoa</taxon>
        <taxon>Chordata</taxon>
        <taxon>Craniata</taxon>
        <taxon>Vertebrata</taxon>
        <taxon>Euteleostomi</taxon>
        <taxon>Actinopterygii</taxon>
        <taxon>Neopterygii</taxon>
        <taxon>Teleostei</taxon>
        <taxon>Anguilliformes</taxon>
        <taxon>Anguillidae</taxon>
        <taxon>Anguilla</taxon>
    </lineage>
</organism>
<reference evidence="1" key="1">
    <citation type="submission" date="2014-11" db="EMBL/GenBank/DDBJ databases">
        <authorList>
            <person name="Amaro Gonzalez C."/>
        </authorList>
    </citation>
    <scope>NUCLEOTIDE SEQUENCE</scope>
</reference>
<proteinExistence type="predicted"/>
<dbReference type="EMBL" id="GBXM01021150">
    <property type="protein sequence ID" value="JAH87427.1"/>
    <property type="molecule type" value="Transcribed_RNA"/>
</dbReference>
<sequence length="28" mass="3064">MPNTGTGIPFLVVFLHHLTLVKKGSDIK</sequence>
<dbReference type="AlphaFoldDB" id="A0A0E9WAQ9"/>
<reference evidence="1" key="2">
    <citation type="journal article" date="2015" name="Fish Shellfish Immunol.">
        <title>Early steps in the European eel (Anguilla anguilla)-Vibrio vulnificus interaction in the gills: Role of the RtxA13 toxin.</title>
        <authorList>
            <person name="Callol A."/>
            <person name="Pajuelo D."/>
            <person name="Ebbesson L."/>
            <person name="Teles M."/>
            <person name="MacKenzie S."/>
            <person name="Amaro C."/>
        </authorList>
    </citation>
    <scope>NUCLEOTIDE SEQUENCE</scope>
</reference>